<comment type="caution">
    <text evidence="4">The sequence shown here is derived from an EMBL/GenBank/DDBJ whole genome shotgun (WGS) entry which is preliminary data.</text>
</comment>
<feature type="signal peptide" evidence="3">
    <location>
        <begin position="1"/>
        <end position="19"/>
    </location>
</feature>
<feature type="chain" id="PRO_5046749581" description="Curlin associated repeat-containing protein" evidence="3">
    <location>
        <begin position="20"/>
        <end position="163"/>
    </location>
</feature>
<dbReference type="Pfam" id="PF07012">
    <property type="entry name" value="Curlin_rpt"/>
    <property type="match status" value="1"/>
</dbReference>
<proteinExistence type="inferred from homology"/>
<evidence type="ECO:0000313" key="4">
    <source>
        <dbReference type="EMBL" id="MDY8108312.1"/>
    </source>
</evidence>
<sequence length="163" mass="16527">MRCLLAATTVLLLSAPVLANENLLTIDRGDLSSNQLTLAIEGSSNRLDIVQQHADGPGDANRMTVRVTGDLNGGASALSAPPLISGLTFGQLSQAGRGNMMNVDVAGSGNLFAFAQSGSGNQLSAAIQGTGNQMMVSQTGSANMAGIFQSGSANSVSITQSSW</sequence>
<evidence type="ECO:0000256" key="2">
    <source>
        <dbReference type="ARBA" id="ARBA00022729"/>
    </source>
</evidence>
<organism evidence="4 5">
    <name type="scientific">Fulvimarina uroteuthidis</name>
    <dbReference type="NCBI Taxonomy" id="3098149"/>
    <lineage>
        <taxon>Bacteria</taxon>
        <taxon>Pseudomonadati</taxon>
        <taxon>Pseudomonadota</taxon>
        <taxon>Alphaproteobacteria</taxon>
        <taxon>Hyphomicrobiales</taxon>
        <taxon>Aurantimonadaceae</taxon>
        <taxon>Fulvimarina</taxon>
    </lineage>
</organism>
<dbReference type="EMBL" id="JAXLPB010000001">
    <property type="protein sequence ID" value="MDY8108312.1"/>
    <property type="molecule type" value="Genomic_DNA"/>
</dbReference>
<evidence type="ECO:0000256" key="1">
    <source>
        <dbReference type="ARBA" id="ARBA00009766"/>
    </source>
</evidence>
<evidence type="ECO:0008006" key="6">
    <source>
        <dbReference type="Google" id="ProtNLM"/>
    </source>
</evidence>
<dbReference type="Proteomes" id="UP001294412">
    <property type="component" value="Unassembled WGS sequence"/>
</dbReference>
<protein>
    <recommendedName>
        <fullName evidence="6">Curlin associated repeat-containing protein</fullName>
    </recommendedName>
</protein>
<keyword evidence="2 3" id="KW-0732">Signal</keyword>
<dbReference type="InterPro" id="IPR009742">
    <property type="entry name" value="Curlin_rpt"/>
</dbReference>
<gene>
    <name evidence="4" type="ORF">U0C82_03995</name>
</gene>
<keyword evidence="5" id="KW-1185">Reference proteome</keyword>
<evidence type="ECO:0000313" key="5">
    <source>
        <dbReference type="Proteomes" id="UP001294412"/>
    </source>
</evidence>
<name>A0ABU5HZM3_9HYPH</name>
<reference evidence="4 5" key="1">
    <citation type="submission" date="2023-12" db="EMBL/GenBank/DDBJ databases">
        <title>Description of Novel Strain Fulvimarina sp. 2208YS6-2-32 isolated from Uroteuthis (Photololigo) edulis.</title>
        <authorList>
            <person name="Park J.-S."/>
        </authorList>
    </citation>
    <scope>NUCLEOTIDE SEQUENCE [LARGE SCALE GENOMIC DNA]</scope>
    <source>
        <strain evidence="4 5">2208YS6-2-32</strain>
    </source>
</reference>
<accession>A0ABU5HZM3</accession>
<evidence type="ECO:0000256" key="3">
    <source>
        <dbReference type="SAM" id="SignalP"/>
    </source>
</evidence>
<dbReference type="RefSeq" id="WP_322185761.1">
    <property type="nucleotide sequence ID" value="NZ_JAXLPB010000001.1"/>
</dbReference>
<comment type="similarity">
    <text evidence="1">Belongs to the CsgA/CsgB family.</text>
</comment>